<feature type="transmembrane region" description="Helical" evidence="1">
    <location>
        <begin position="49"/>
        <end position="70"/>
    </location>
</feature>
<protein>
    <submittedName>
        <fullName evidence="3">DMT family transporter</fullName>
    </submittedName>
</protein>
<accession>A0A4Q9VE18</accession>
<feature type="transmembrane region" description="Helical" evidence="1">
    <location>
        <begin position="187"/>
        <end position="214"/>
    </location>
</feature>
<evidence type="ECO:0000259" key="2">
    <source>
        <dbReference type="Pfam" id="PF00892"/>
    </source>
</evidence>
<dbReference type="PANTHER" id="PTHR22911">
    <property type="entry name" value="ACYL-MALONYL CONDENSING ENZYME-RELATED"/>
    <property type="match status" value="1"/>
</dbReference>
<reference evidence="3 4" key="1">
    <citation type="submission" date="2019-02" db="EMBL/GenBank/DDBJ databases">
        <title>Siculibacillus lacustris gen. nov., sp. nov., a new rosette-forming bacterium isolated from a freshwater crater lake (Lake St. Ana, Romania).</title>
        <authorList>
            <person name="Felfoldi T."/>
            <person name="Marton Z."/>
            <person name="Szabo A."/>
            <person name="Mentes A."/>
            <person name="Boka K."/>
            <person name="Marialigeti K."/>
            <person name="Mathe I."/>
            <person name="Koncz M."/>
            <person name="Schumann P."/>
            <person name="Toth E."/>
        </authorList>
    </citation>
    <scope>NUCLEOTIDE SEQUENCE [LARGE SCALE GENOMIC DNA]</scope>
    <source>
        <strain evidence="3 4">SA-279</strain>
    </source>
</reference>
<proteinExistence type="predicted"/>
<feature type="transmembrane region" description="Helical" evidence="1">
    <location>
        <begin position="226"/>
        <end position="247"/>
    </location>
</feature>
<feature type="transmembrane region" description="Helical" evidence="1">
    <location>
        <begin position="82"/>
        <end position="101"/>
    </location>
</feature>
<feature type="domain" description="EamA" evidence="2">
    <location>
        <begin position="17"/>
        <end position="149"/>
    </location>
</feature>
<evidence type="ECO:0000313" key="3">
    <source>
        <dbReference type="EMBL" id="TBW32881.1"/>
    </source>
</evidence>
<feature type="domain" description="EamA" evidence="2">
    <location>
        <begin position="159"/>
        <end position="292"/>
    </location>
</feature>
<comment type="caution">
    <text evidence="3">The sequence shown here is derived from an EMBL/GenBank/DDBJ whole genome shotgun (WGS) entry which is preliminary data.</text>
</comment>
<dbReference type="OrthoDB" id="9815809at2"/>
<name>A0A4Q9VE18_9HYPH</name>
<feature type="transmembrane region" description="Helical" evidence="1">
    <location>
        <begin position="254"/>
        <end position="274"/>
    </location>
</feature>
<keyword evidence="4" id="KW-1185">Reference proteome</keyword>
<dbReference type="SUPFAM" id="SSF103481">
    <property type="entry name" value="Multidrug resistance efflux transporter EmrE"/>
    <property type="match status" value="2"/>
</dbReference>
<feature type="transmembrane region" description="Helical" evidence="1">
    <location>
        <begin position="280"/>
        <end position="297"/>
    </location>
</feature>
<dbReference type="Pfam" id="PF00892">
    <property type="entry name" value="EamA"/>
    <property type="match status" value="2"/>
</dbReference>
<sequence length="313" mass="32405">MTPIALRPADVGATVVRGIAIMTLAMLIVPAMDVLAKLLTRAMPAPEVAFGRFAAQLVVSVVIGVAMGEGRRLIPPNFGGHVLRSLCLAATSLLFFSGLAVMPLTDALAIAFAEPMILTAVSPWLLGETVGWRRWSACGVGFVGTLMIIRPSLQIFGLAALLPLGAAFTFAGYHVMTRRLSGQGSLVAVQFATGLVGTAALGVGVLGGSLAGVIGGPLVWPSADGWIVFAAIGALSFVTHGMIVKAFEFAPAAVLAPFGYLEIVSATALGFLVFGDFPQTPTWAGIGLIVASGVYIAHREAMRRRPAPSSPRL</sequence>
<keyword evidence="1" id="KW-0812">Transmembrane</keyword>
<evidence type="ECO:0000256" key="1">
    <source>
        <dbReference type="SAM" id="Phobius"/>
    </source>
</evidence>
<evidence type="ECO:0000313" key="4">
    <source>
        <dbReference type="Proteomes" id="UP000292781"/>
    </source>
</evidence>
<dbReference type="PANTHER" id="PTHR22911:SF103">
    <property type="entry name" value="BLR2811 PROTEIN"/>
    <property type="match status" value="1"/>
</dbReference>
<gene>
    <name evidence="3" type="ORF">EYW49_21305</name>
</gene>
<keyword evidence="1" id="KW-0472">Membrane</keyword>
<dbReference type="AlphaFoldDB" id="A0A4Q9VE18"/>
<keyword evidence="1" id="KW-1133">Transmembrane helix</keyword>
<feature type="transmembrane region" description="Helical" evidence="1">
    <location>
        <begin position="155"/>
        <end position="175"/>
    </location>
</feature>
<dbReference type="Proteomes" id="UP000292781">
    <property type="component" value="Unassembled WGS sequence"/>
</dbReference>
<organism evidence="3 4">
    <name type="scientific">Siculibacillus lacustris</name>
    <dbReference type="NCBI Taxonomy" id="1549641"/>
    <lineage>
        <taxon>Bacteria</taxon>
        <taxon>Pseudomonadati</taxon>
        <taxon>Pseudomonadota</taxon>
        <taxon>Alphaproteobacteria</taxon>
        <taxon>Hyphomicrobiales</taxon>
        <taxon>Ancalomicrobiaceae</taxon>
        <taxon>Siculibacillus</taxon>
    </lineage>
</organism>
<dbReference type="InterPro" id="IPR000620">
    <property type="entry name" value="EamA_dom"/>
</dbReference>
<dbReference type="InterPro" id="IPR037185">
    <property type="entry name" value="EmrE-like"/>
</dbReference>
<dbReference type="GO" id="GO:0016020">
    <property type="term" value="C:membrane"/>
    <property type="evidence" value="ECO:0007669"/>
    <property type="project" value="InterPro"/>
</dbReference>
<dbReference type="RefSeq" id="WP_131311649.1">
    <property type="nucleotide sequence ID" value="NZ_SJFN01000051.1"/>
</dbReference>
<dbReference type="EMBL" id="SJFN01000051">
    <property type="protein sequence ID" value="TBW32881.1"/>
    <property type="molecule type" value="Genomic_DNA"/>
</dbReference>
<feature type="transmembrane region" description="Helical" evidence="1">
    <location>
        <begin position="12"/>
        <end position="29"/>
    </location>
</feature>